<dbReference type="GO" id="GO:0004386">
    <property type="term" value="F:helicase activity"/>
    <property type="evidence" value="ECO:0007669"/>
    <property type="project" value="UniProtKB-KW"/>
</dbReference>
<dbReference type="EMBL" id="VJZN01000010">
    <property type="protein sequence ID" value="TRX06819.1"/>
    <property type="molecule type" value="Genomic_DNA"/>
</dbReference>
<gene>
    <name evidence="7" type="ORF">FNW11_07150</name>
    <name evidence="6" type="ORF">FNW12_07615</name>
</gene>
<dbReference type="CDD" id="cd18793">
    <property type="entry name" value="SF2_C_SNF"/>
    <property type="match status" value="1"/>
</dbReference>
<keyword evidence="7" id="KW-0347">Helicase</keyword>
<dbReference type="SUPFAM" id="SSF52540">
    <property type="entry name" value="P-loop containing nucleoside triphosphate hydrolases"/>
    <property type="match status" value="2"/>
</dbReference>
<dbReference type="PROSITE" id="PS51194">
    <property type="entry name" value="HELICASE_CTER"/>
    <property type="match status" value="1"/>
</dbReference>
<dbReference type="GO" id="GO:0015616">
    <property type="term" value="F:DNA translocase activity"/>
    <property type="evidence" value="ECO:0007669"/>
    <property type="project" value="TreeGrafter"/>
</dbReference>
<dbReference type="Pfam" id="PF00271">
    <property type="entry name" value="Helicase_C"/>
    <property type="match status" value="1"/>
</dbReference>
<keyword evidence="2" id="KW-0863">Zinc-finger</keyword>
<feature type="domain" description="Helicase C-terminal" evidence="5">
    <location>
        <begin position="1004"/>
        <end position="1167"/>
    </location>
</feature>
<protein>
    <submittedName>
        <fullName evidence="7">DEAD/DEAH box helicase</fullName>
    </submittedName>
</protein>
<keyword evidence="7" id="KW-0067">ATP-binding</keyword>
<dbReference type="Proteomes" id="UP000318669">
    <property type="component" value="Unassembled WGS sequence"/>
</dbReference>
<reference evidence="8 9" key="1">
    <citation type="submission" date="2019-07" db="EMBL/GenBank/DDBJ databases">
        <title>Novel species of Flavobacterium.</title>
        <authorList>
            <person name="Liu Q."/>
            <person name="Xin Y.-H."/>
        </authorList>
    </citation>
    <scope>NUCLEOTIDE SEQUENCE [LARGE SCALE GENOMIC DNA]</scope>
    <source>
        <strain evidence="6 8">GSP39</strain>
        <strain evidence="7 9">GSR22</strain>
    </source>
</reference>
<dbReference type="InterPro" id="IPR027417">
    <property type="entry name" value="P-loop_NTPase"/>
</dbReference>
<dbReference type="InterPro" id="IPR007527">
    <property type="entry name" value="Znf_SWIM"/>
</dbReference>
<dbReference type="GO" id="GO:0008270">
    <property type="term" value="F:zinc ion binding"/>
    <property type="evidence" value="ECO:0007669"/>
    <property type="project" value="UniProtKB-KW"/>
</dbReference>
<keyword evidence="2" id="KW-0862">Zinc</keyword>
<keyword evidence="8" id="KW-1185">Reference proteome</keyword>
<dbReference type="InterPro" id="IPR050496">
    <property type="entry name" value="SNF2_RAD54_helicase_repair"/>
</dbReference>
<dbReference type="Pfam" id="PF12419">
    <property type="entry name" value="DUF3670"/>
    <property type="match status" value="1"/>
</dbReference>
<dbReference type="EMBL" id="VJZL01000009">
    <property type="protein sequence ID" value="TRX10761.1"/>
    <property type="molecule type" value="Genomic_DNA"/>
</dbReference>
<keyword evidence="7" id="KW-0547">Nucleotide-binding</keyword>
<proteinExistence type="predicted"/>
<dbReference type="Gene3D" id="3.40.50.10810">
    <property type="entry name" value="Tandem AAA-ATPase domain"/>
    <property type="match status" value="1"/>
</dbReference>
<dbReference type="PROSITE" id="PS50966">
    <property type="entry name" value="ZF_SWIM"/>
    <property type="match status" value="1"/>
</dbReference>
<evidence type="ECO:0000259" key="3">
    <source>
        <dbReference type="PROSITE" id="PS50966"/>
    </source>
</evidence>
<sequence length="1170" mass="132927">MSSNFGKTWWGQQWLQSLSNIDYENRLDRGKSYAKKGAVTKIIFKGNRIEAKVAGSRPKPYNVDITLPPFFEPQLGEFISALAKKPTIISKLLNRELDPEVLTIAENLGMKVFPKQWTDFKMQCSCPDWAVPCKHLAAVVYKVSAEIDNNPFLVFELHQVNLIAELNKLGIFVNAPTSEIPKITDLYFDSKKKKTTDYNPENAYKKLSFSKLSPIHEPLTALLADFPAFYQGTGNFKEKYSSKIARTVKAAQKVVQGKISLENLFLKASLQEQKINPHSQNKITIDETYQSKVFVNETQFSFLHFLQQIAQIHSSKTLDYQPSTASLHTILHFSVHLLANGAVVPQIVQLQNKEFAIRWLPALLSKDVRDLVEKLEEILPPAIFLWEEKKGQKAINNNQAFNLLSLFLTEMIHILEDVPNPDLFLNLFFRNEIYGFKKPGEDALSGGISAWTQKYFITQGNYKPQIVVSELSDDFLITLNIKEKQQQPDEAPYGLHDILNLEKFDKNRYEILQSLTQLSPFIDGLDGYINSQGADKIVMGNAVFTPFLMEMIPAIQLLDIDILLPKSLQEILKPKASLKIKRKTEGKSFITLGKLFDFDWQIAIGDTLMSEEEFNKLLKKSDGLLKYKSRYIYVNQNDLEKIHKHFTSTKELSAFEMLRAALSGEYQGATVGLTDDVRDLIAELTNFSEIELPKGINAQLRPYQHRGFSWMYRNAKIGFGSVLADDMGLGKTLQVITTLLKYKEDGLLENEKALVVAPTGLLTNWETEISKFAPTLKTKIYHGGNRKLDKDDDFDVLISSYGIVRSDAKELKKKKWHSLVIDEAQNIKNTNTEQTKAIKTIGANHFIAMSGTPVENRLSELWSIMDYSNRGFLGNLKEFNETYGNPIQQFNDVAVAENLKKVTAPFMMRRLKSDKSIISDLPDKIEMDCYSTLANEQASLYEKTLQKAMEDIDSLDLSDDKALFVRQGLVLQMILALKQICNHPTQYLKNNILDASLSGKMELLFNRLDSIIESGEKVLIFTQFTEMGNLLKHFITERYKEEPLFYHGGCNLKQRATMVDGFQNNRADKVFILSLKAAGTGLNLTAANHVIHFDLWWNPAVEAQATDRAYRIGQKSNVMVHRFITKNTFEEKINDMIQSKKALAELTVSTGENWIGNLSNTELRELFVAG</sequence>
<evidence type="ECO:0000256" key="2">
    <source>
        <dbReference type="PROSITE-ProRule" id="PRU00325"/>
    </source>
</evidence>
<dbReference type="Pfam" id="PF04434">
    <property type="entry name" value="SWIM"/>
    <property type="match status" value="1"/>
</dbReference>
<organism evidence="7 9">
    <name type="scientific">Flavobacterium gawalongense</name>
    <dbReference type="NCBI Taxonomy" id="2594432"/>
    <lineage>
        <taxon>Bacteria</taxon>
        <taxon>Pseudomonadati</taxon>
        <taxon>Bacteroidota</taxon>
        <taxon>Flavobacteriia</taxon>
        <taxon>Flavobacteriales</taxon>
        <taxon>Flavobacteriaceae</taxon>
        <taxon>Flavobacterium</taxon>
    </lineage>
</organism>
<dbReference type="Proteomes" id="UP000318528">
    <property type="component" value="Unassembled WGS sequence"/>
</dbReference>
<dbReference type="InterPro" id="IPR038718">
    <property type="entry name" value="SNF2-like_sf"/>
</dbReference>
<dbReference type="InterPro" id="IPR049730">
    <property type="entry name" value="SNF2/RAD54-like_C"/>
</dbReference>
<dbReference type="PANTHER" id="PTHR45629:SF7">
    <property type="entry name" value="DNA EXCISION REPAIR PROTEIN ERCC-6-RELATED"/>
    <property type="match status" value="1"/>
</dbReference>
<keyword evidence="2" id="KW-0479">Metal-binding</keyword>
<dbReference type="InterPro" id="IPR001650">
    <property type="entry name" value="Helicase_C-like"/>
</dbReference>
<feature type="domain" description="SWIM-type" evidence="3">
    <location>
        <begin position="102"/>
        <end position="144"/>
    </location>
</feature>
<comment type="caution">
    <text evidence="7">The sequence shown here is derived from an EMBL/GenBank/DDBJ whole genome shotgun (WGS) entry which is preliminary data.</text>
</comment>
<dbReference type="GO" id="GO:0016787">
    <property type="term" value="F:hydrolase activity"/>
    <property type="evidence" value="ECO:0007669"/>
    <property type="project" value="UniProtKB-KW"/>
</dbReference>
<dbReference type="CDD" id="cd18012">
    <property type="entry name" value="DEXQc_arch_SWI2_SNF2"/>
    <property type="match status" value="1"/>
</dbReference>
<keyword evidence="1" id="KW-0378">Hydrolase</keyword>
<evidence type="ECO:0000259" key="4">
    <source>
        <dbReference type="PROSITE" id="PS51192"/>
    </source>
</evidence>
<feature type="domain" description="Helicase ATP-binding" evidence="4">
    <location>
        <begin position="712"/>
        <end position="871"/>
    </location>
</feature>
<dbReference type="InterPro" id="IPR000330">
    <property type="entry name" value="SNF2_N"/>
</dbReference>
<dbReference type="Pfam" id="PF00176">
    <property type="entry name" value="SNF2-rel_dom"/>
    <property type="match status" value="1"/>
</dbReference>
<dbReference type="RefSeq" id="WP_143386441.1">
    <property type="nucleotide sequence ID" value="NZ_VJZL01000009.1"/>
</dbReference>
<evidence type="ECO:0000256" key="1">
    <source>
        <dbReference type="ARBA" id="ARBA00022801"/>
    </source>
</evidence>
<dbReference type="SMART" id="SM00490">
    <property type="entry name" value="HELICc"/>
    <property type="match status" value="1"/>
</dbReference>
<evidence type="ECO:0000259" key="5">
    <source>
        <dbReference type="PROSITE" id="PS51194"/>
    </source>
</evidence>
<name>A0A553BR85_9FLAO</name>
<evidence type="ECO:0000313" key="6">
    <source>
        <dbReference type="EMBL" id="TRX06819.1"/>
    </source>
</evidence>
<dbReference type="OrthoDB" id="9760715at2"/>
<dbReference type="GO" id="GO:0005524">
    <property type="term" value="F:ATP binding"/>
    <property type="evidence" value="ECO:0007669"/>
    <property type="project" value="InterPro"/>
</dbReference>
<dbReference type="AlphaFoldDB" id="A0A553BR85"/>
<evidence type="ECO:0000313" key="9">
    <source>
        <dbReference type="Proteomes" id="UP000318669"/>
    </source>
</evidence>
<evidence type="ECO:0000313" key="8">
    <source>
        <dbReference type="Proteomes" id="UP000318528"/>
    </source>
</evidence>
<dbReference type="InterPro" id="IPR022138">
    <property type="entry name" value="DUF3670"/>
</dbReference>
<dbReference type="Gene3D" id="3.40.50.300">
    <property type="entry name" value="P-loop containing nucleotide triphosphate hydrolases"/>
    <property type="match status" value="1"/>
</dbReference>
<dbReference type="InterPro" id="IPR014001">
    <property type="entry name" value="Helicase_ATP-bd"/>
</dbReference>
<evidence type="ECO:0000313" key="7">
    <source>
        <dbReference type="EMBL" id="TRX10761.1"/>
    </source>
</evidence>
<dbReference type="PANTHER" id="PTHR45629">
    <property type="entry name" value="SNF2/RAD54 FAMILY MEMBER"/>
    <property type="match status" value="1"/>
</dbReference>
<dbReference type="SMART" id="SM00487">
    <property type="entry name" value="DEXDc"/>
    <property type="match status" value="1"/>
</dbReference>
<accession>A0A553BR85</accession>
<dbReference type="PROSITE" id="PS51192">
    <property type="entry name" value="HELICASE_ATP_BIND_1"/>
    <property type="match status" value="1"/>
</dbReference>